<dbReference type="EMBL" id="CP012524">
    <property type="protein sequence ID" value="ALC41339.1"/>
    <property type="molecule type" value="Genomic_DNA"/>
</dbReference>
<reference evidence="4 5" key="1">
    <citation type="submission" date="2015-08" db="EMBL/GenBank/DDBJ databases">
        <title>Ancestral chromatin configuration constrains chromatin evolution on differentiating sex chromosomes in Drosophila.</title>
        <authorList>
            <person name="Zhou Q."/>
            <person name="Bachtrog D."/>
        </authorList>
    </citation>
    <scope>NUCLEOTIDE SEQUENCE [LARGE SCALE GENOMIC DNA]</scope>
    <source>
        <tissue evidence="4">Whole larvae</tissue>
    </source>
</reference>
<dbReference type="Pfam" id="PF15994">
    <property type="entry name" value="DUF4770"/>
    <property type="match status" value="1"/>
</dbReference>
<evidence type="ECO:0000313" key="5">
    <source>
        <dbReference type="Proteomes" id="UP000494163"/>
    </source>
</evidence>
<dbReference type="Proteomes" id="UP000494163">
    <property type="component" value="Chromosome 2R"/>
</dbReference>
<feature type="non-terminal residue" evidence="4">
    <location>
        <position position="1"/>
    </location>
</feature>
<protein>
    <submittedName>
        <fullName evidence="4">Ssp5</fullName>
    </submittedName>
</protein>
<dbReference type="PANTHER" id="PTHR41967:SF6">
    <property type="entry name" value="FI19406P1-RELATED"/>
    <property type="match status" value="1"/>
</dbReference>
<evidence type="ECO:0000256" key="1">
    <source>
        <dbReference type="SAM" id="MobiDB-lite"/>
    </source>
</evidence>
<dbReference type="PANTHER" id="PTHR41967">
    <property type="entry name" value="FI19406P1-RELATED"/>
    <property type="match status" value="1"/>
</dbReference>
<dbReference type="OrthoDB" id="6613664at2759"/>
<feature type="region of interest" description="Disordered" evidence="1">
    <location>
        <begin position="124"/>
        <end position="151"/>
    </location>
</feature>
<evidence type="ECO:0000259" key="3">
    <source>
        <dbReference type="Pfam" id="PF15995"/>
    </source>
</evidence>
<feature type="non-terminal residue" evidence="4">
    <location>
        <position position="776"/>
    </location>
</feature>
<dbReference type="OMA" id="WYAMGNY"/>
<dbReference type="InterPro" id="IPR031936">
    <property type="entry name" value="DUF4771"/>
</dbReference>
<accession>A0A0M3QUV8</accession>
<dbReference type="Pfam" id="PF15995">
    <property type="entry name" value="DUF4771"/>
    <property type="match status" value="1"/>
</dbReference>
<evidence type="ECO:0000259" key="2">
    <source>
        <dbReference type="Pfam" id="PF15994"/>
    </source>
</evidence>
<feature type="domain" description="DUF4770" evidence="2">
    <location>
        <begin position="42"/>
        <end position="220"/>
    </location>
</feature>
<keyword evidence="5" id="KW-1185">Reference proteome</keyword>
<dbReference type="AlphaFoldDB" id="A0A0M3QUV8"/>
<feature type="domain" description="DUF4771" evidence="3">
    <location>
        <begin position="617"/>
        <end position="774"/>
    </location>
</feature>
<sequence length="776" mass="89167">TIDVPKWYLGLSGYQQTAIKEMYNDLRDDFEQGTSFRVEKGLARLGLDPLVSKKKIRTMVKLSRGNDLAFLFFMLEGYYKTARRNGEYSTNEKLLMVAMANVDLMETLRELDRILPPPQLSALDKKRQQRNVYQPPARHDSDVHKHHAVPAGKSKKKRKLPYFIAQTRPKEIAVDYSSRPANHIVQFPFWPLNAPPAYGTPAELRWFQEYKLNPVGRLVKNIVSEAVDKFFNLKFLEGRQTLSRKAAEEFHTMRKSIHGVPQLCGYHQFMLTEAQLAKDQLVVLARDRCLEMLDITMPYRKLRQRRIVAQLERDIDDCYKRYNMKIDRLKVRTLSISKSECMLCQEQYVDLAKPPPCVKQGRALVADCEQLAHTEILDTYVGNRLTGGGVRREPVDFAGELGNCQPVPEFTGVINVEPGQPPQTAPINSGKQRISFSLDARQLRMSSNKKSKPPDQPIAVRYEAKQTRKTFFKAPVPHQPYQFKYKRIFKSGMEKPTDVCKQIAKAFVQALDKGEAKSEHICNQLKPTTSDDELAQLAEQHSGYRLTDSCTSTDDTSDHSTHSRVDHRAEIVNAVVRCVKEIWVKGVTVKRAEMEAAEAFAARKSQYTGVLKFDIDRFDPNDQQLMNTMLQDGFKEMRKNTRYVLASLPDAHKLPVLQEWIKRRYGKQYTEVQMQTNLDQSIKIFEVMSMLQGIPPPADKLGIDRIPESKENYAYFKSAKALGKKVTSTYYKKLNDTYMQHVMACWYAMGNYLCPGGPPRKTFYAYMSANTRDIMR</sequence>
<name>A0A0M3QUV8_DROBS</name>
<proteinExistence type="predicted"/>
<evidence type="ECO:0000313" key="4">
    <source>
        <dbReference type="EMBL" id="ALC41339.1"/>
    </source>
</evidence>
<organism evidence="4 5">
    <name type="scientific">Drosophila busckii</name>
    <name type="common">Fruit fly</name>
    <dbReference type="NCBI Taxonomy" id="30019"/>
    <lineage>
        <taxon>Eukaryota</taxon>
        <taxon>Metazoa</taxon>
        <taxon>Ecdysozoa</taxon>
        <taxon>Arthropoda</taxon>
        <taxon>Hexapoda</taxon>
        <taxon>Insecta</taxon>
        <taxon>Pterygota</taxon>
        <taxon>Neoptera</taxon>
        <taxon>Endopterygota</taxon>
        <taxon>Diptera</taxon>
        <taxon>Brachycera</taxon>
        <taxon>Muscomorpha</taxon>
        <taxon>Ephydroidea</taxon>
        <taxon>Drosophilidae</taxon>
        <taxon>Drosophila</taxon>
    </lineage>
</organism>
<gene>
    <name evidence="4" type="ORF">Dbus_chr2Rg918</name>
</gene>
<dbReference type="InterPro" id="IPR031935">
    <property type="entry name" value="DUF4770"/>
</dbReference>